<dbReference type="PANTHER" id="PTHR22602">
    <property type="entry name" value="TRANSFERASE CAF17, MITOCHONDRIAL-RELATED"/>
    <property type="match status" value="1"/>
</dbReference>
<name>A0A6J7IES5_9ZZZZ</name>
<dbReference type="GO" id="GO:0005739">
    <property type="term" value="C:mitochondrion"/>
    <property type="evidence" value="ECO:0007669"/>
    <property type="project" value="UniProtKB-SubCell"/>
</dbReference>
<evidence type="ECO:0000256" key="1">
    <source>
        <dbReference type="ARBA" id="ARBA00004173"/>
    </source>
</evidence>
<dbReference type="InterPro" id="IPR045179">
    <property type="entry name" value="YgfZ/GcvT"/>
</dbReference>
<sequence length="320" mass="33349">MTSESIESIAAGYELLQAGGGAVVVRRDVITVTGADASRYLQGQLSQDIVAMSTSSAWSFILQPTGKVDAWLRAHRISEDEFVLEVEAGFGESLATRVRKFLIRTKATISEPETRWLVSQRWGSGDEVSPSEALEGSAPDALLGKPVGPGVSGNDALFASEPAARTFAAELTEVPAAALDRYRIAHAVPAMGAELTPDTIPGEAGAWVIEASVSFTKGCYTGQELVARIDSRGGNVPRPIRLLVFTDGFAPGEAPAVGEDIRVEGAVVGSITSACASLGEQFPAMALAPLARSVAIGSVVEVTDGDAVRRAVITEPPAAD</sequence>
<dbReference type="InterPro" id="IPR017703">
    <property type="entry name" value="YgfZ/GCV_T_CS"/>
</dbReference>
<keyword evidence="3" id="KW-0496">Mitochondrion</keyword>
<organism evidence="4">
    <name type="scientific">freshwater metagenome</name>
    <dbReference type="NCBI Taxonomy" id="449393"/>
    <lineage>
        <taxon>unclassified sequences</taxon>
        <taxon>metagenomes</taxon>
        <taxon>ecological metagenomes</taxon>
    </lineage>
</organism>
<dbReference type="InterPro" id="IPR027266">
    <property type="entry name" value="TrmE/GcvT-like"/>
</dbReference>
<dbReference type="PANTHER" id="PTHR22602:SF0">
    <property type="entry name" value="TRANSFERASE CAF17, MITOCHONDRIAL-RELATED"/>
    <property type="match status" value="1"/>
</dbReference>
<dbReference type="GO" id="GO:0016226">
    <property type="term" value="P:iron-sulfur cluster assembly"/>
    <property type="evidence" value="ECO:0007669"/>
    <property type="project" value="TreeGrafter"/>
</dbReference>
<accession>A0A6J7IES5</accession>
<dbReference type="Gene3D" id="3.30.1360.120">
    <property type="entry name" value="Probable tRNA modification gtpase trme, domain 1"/>
    <property type="match status" value="1"/>
</dbReference>
<reference evidence="4" key="1">
    <citation type="submission" date="2020-05" db="EMBL/GenBank/DDBJ databases">
        <authorList>
            <person name="Chiriac C."/>
            <person name="Salcher M."/>
            <person name="Ghai R."/>
            <person name="Kavagutti S V."/>
        </authorList>
    </citation>
    <scope>NUCLEOTIDE SEQUENCE</scope>
</reference>
<proteinExistence type="predicted"/>
<evidence type="ECO:0000313" key="4">
    <source>
        <dbReference type="EMBL" id="CAB4929181.1"/>
    </source>
</evidence>
<comment type="subcellular location">
    <subcellularLocation>
        <location evidence="1">Mitochondrion</location>
    </subcellularLocation>
</comment>
<dbReference type="SUPFAM" id="SSF103025">
    <property type="entry name" value="Folate-binding domain"/>
    <property type="match status" value="1"/>
</dbReference>
<dbReference type="AlphaFoldDB" id="A0A6J7IES5"/>
<keyword evidence="2" id="KW-0809">Transit peptide</keyword>
<evidence type="ECO:0000256" key="3">
    <source>
        <dbReference type="ARBA" id="ARBA00023128"/>
    </source>
</evidence>
<evidence type="ECO:0000256" key="2">
    <source>
        <dbReference type="ARBA" id="ARBA00022946"/>
    </source>
</evidence>
<dbReference type="EMBL" id="CAFBNC010000018">
    <property type="protein sequence ID" value="CAB4929181.1"/>
    <property type="molecule type" value="Genomic_DNA"/>
</dbReference>
<gene>
    <name evidence="4" type="ORF">UFOPK3733_00563</name>
</gene>
<protein>
    <submittedName>
        <fullName evidence="4">Unannotated protein</fullName>
    </submittedName>
</protein>
<dbReference type="NCBIfam" id="TIGR03317">
    <property type="entry name" value="ygfZ_signature"/>
    <property type="match status" value="1"/>
</dbReference>